<protein>
    <submittedName>
        <fullName evidence="2">Uncharacterized protein</fullName>
    </submittedName>
</protein>
<evidence type="ECO:0000313" key="3">
    <source>
        <dbReference type="Proteomes" id="UP000828390"/>
    </source>
</evidence>
<evidence type="ECO:0000313" key="2">
    <source>
        <dbReference type="EMBL" id="KAH3694144.1"/>
    </source>
</evidence>
<name>A0A9D3Y9A1_DREPO</name>
<feature type="region of interest" description="Disordered" evidence="1">
    <location>
        <begin position="1"/>
        <end position="35"/>
    </location>
</feature>
<feature type="compositionally biased region" description="Polar residues" evidence="1">
    <location>
        <begin position="11"/>
        <end position="27"/>
    </location>
</feature>
<feature type="compositionally biased region" description="Basic and acidic residues" evidence="1">
    <location>
        <begin position="69"/>
        <end position="78"/>
    </location>
</feature>
<dbReference type="AlphaFoldDB" id="A0A9D3Y9A1"/>
<dbReference type="EMBL" id="JAIWYP010000016">
    <property type="protein sequence ID" value="KAH3694144.1"/>
    <property type="molecule type" value="Genomic_DNA"/>
</dbReference>
<accession>A0A9D3Y9A1</accession>
<evidence type="ECO:0000256" key="1">
    <source>
        <dbReference type="SAM" id="MobiDB-lite"/>
    </source>
</evidence>
<proteinExistence type="predicted"/>
<keyword evidence="3" id="KW-1185">Reference proteome</keyword>
<gene>
    <name evidence="2" type="ORF">DPMN_081583</name>
</gene>
<organism evidence="2 3">
    <name type="scientific">Dreissena polymorpha</name>
    <name type="common">Zebra mussel</name>
    <name type="synonym">Mytilus polymorpha</name>
    <dbReference type="NCBI Taxonomy" id="45954"/>
    <lineage>
        <taxon>Eukaryota</taxon>
        <taxon>Metazoa</taxon>
        <taxon>Spiralia</taxon>
        <taxon>Lophotrochozoa</taxon>
        <taxon>Mollusca</taxon>
        <taxon>Bivalvia</taxon>
        <taxon>Autobranchia</taxon>
        <taxon>Heteroconchia</taxon>
        <taxon>Euheterodonta</taxon>
        <taxon>Imparidentia</taxon>
        <taxon>Neoheterodontei</taxon>
        <taxon>Myida</taxon>
        <taxon>Dreissenoidea</taxon>
        <taxon>Dreissenidae</taxon>
        <taxon>Dreissena</taxon>
    </lineage>
</organism>
<comment type="caution">
    <text evidence="2">The sequence shown here is derived from an EMBL/GenBank/DDBJ whole genome shotgun (WGS) entry which is preliminary data.</text>
</comment>
<reference evidence="2" key="2">
    <citation type="submission" date="2020-11" db="EMBL/GenBank/DDBJ databases">
        <authorList>
            <person name="McCartney M.A."/>
            <person name="Auch B."/>
            <person name="Kono T."/>
            <person name="Mallez S."/>
            <person name="Becker A."/>
            <person name="Gohl D.M."/>
            <person name="Silverstein K.A.T."/>
            <person name="Koren S."/>
            <person name="Bechman K.B."/>
            <person name="Herman A."/>
            <person name="Abrahante J.E."/>
            <person name="Garbe J."/>
        </authorList>
    </citation>
    <scope>NUCLEOTIDE SEQUENCE</scope>
    <source>
        <strain evidence="2">Duluth1</strain>
        <tissue evidence="2">Whole animal</tissue>
    </source>
</reference>
<reference evidence="2" key="1">
    <citation type="journal article" date="2019" name="bioRxiv">
        <title>The Genome of the Zebra Mussel, Dreissena polymorpha: A Resource for Invasive Species Research.</title>
        <authorList>
            <person name="McCartney M.A."/>
            <person name="Auch B."/>
            <person name="Kono T."/>
            <person name="Mallez S."/>
            <person name="Zhang Y."/>
            <person name="Obille A."/>
            <person name="Becker A."/>
            <person name="Abrahante J.E."/>
            <person name="Garbe J."/>
            <person name="Badalamenti J.P."/>
            <person name="Herman A."/>
            <person name="Mangelson H."/>
            <person name="Liachko I."/>
            <person name="Sullivan S."/>
            <person name="Sone E.D."/>
            <person name="Koren S."/>
            <person name="Silverstein K.A.T."/>
            <person name="Beckman K.B."/>
            <person name="Gohl D.M."/>
        </authorList>
    </citation>
    <scope>NUCLEOTIDE SEQUENCE</scope>
    <source>
        <strain evidence="2">Duluth1</strain>
        <tissue evidence="2">Whole animal</tissue>
    </source>
</reference>
<sequence length="78" mass="8566">MENDTPAHNVGTLQASGQRRSDCSTQPLVEDTELKNKQPVVDECKSMDADSCMVNSDETSTMNRGNCMMKDHITDGDT</sequence>
<dbReference type="Proteomes" id="UP000828390">
    <property type="component" value="Unassembled WGS sequence"/>
</dbReference>
<feature type="region of interest" description="Disordered" evidence="1">
    <location>
        <begin position="54"/>
        <end position="78"/>
    </location>
</feature>
<feature type="compositionally biased region" description="Polar residues" evidence="1">
    <location>
        <begin position="54"/>
        <end position="64"/>
    </location>
</feature>